<evidence type="ECO:0000313" key="3">
    <source>
        <dbReference type="Proteomes" id="UP000030151"/>
    </source>
</evidence>
<dbReference type="HOGENOM" id="CLU_2513110_0_0_1"/>
<sequence length="85" mass="9044">MAPALPQTRHLGVGRGRAVDSETRNPPPPVGSIAPRSVLRPEDRGTLKPRAAPGHASRLHQTFPGILSWTWTLDVSSLCSTLATA</sequence>
<reference evidence="2 3" key="1">
    <citation type="submission" date="2014-02" db="EMBL/GenBank/DDBJ databases">
        <title>The genome sequence of the entomopathogenic fungus Metarhizium robertsii ARSEF 2575.</title>
        <authorList>
            <person name="Giuliano Garisto Donzelli B."/>
            <person name="Roe B.A."/>
            <person name="Macmil S.L."/>
            <person name="Krasnoff S.B."/>
            <person name="Gibson D.M."/>
        </authorList>
    </citation>
    <scope>NUCLEOTIDE SEQUENCE [LARGE SCALE GENOMIC DNA]</scope>
    <source>
        <strain evidence="2 3">ARSEF 2575</strain>
    </source>
</reference>
<gene>
    <name evidence="2" type="ORF">X797_002105</name>
</gene>
<feature type="region of interest" description="Disordered" evidence="1">
    <location>
        <begin position="1"/>
        <end position="59"/>
    </location>
</feature>
<dbReference type="EMBL" id="JELW01000002">
    <property type="protein sequence ID" value="EXV04432.1"/>
    <property type="molecule type" value="Genomic_DNA"/>
</dbReference>
<comment type="caution">
    <text evidence="2">The sequence shown here is derived from an EMBL/GenBank/DDBJ whole genome shotgun (WGS) entry which is preliminary data.</text>
</comment>
<evidence type="ECO:0000256" key="1">
    <source>
        <dbReference type="SAM" id="MobiDB-lite"/>
    </source>
</evidence>
<accession>A0A0A1V2E4</accession>
<organism evidence="2 3">
    <name type="scientific">Metarhizium robertsii</name>
    <dbReference type="NCBI Taxonomy" id="568076"/>
    <lineage>
        <taxon>Eukaryota</taxon>
        <taxon>Fungi</taxon>
        <taxon>Dikarya</taxon>
        <taxon>Ascomycota</taxon>
        <taxon>Pezizomycotina</taxon>
        <taxon>Sordariomycetes</taxon>
        <taxon>Hypocreomycetidae</taxon>
        <taxon>Hypocreales</taxon>
        <taxon>Clavicipitaceae</taxon>
        <taxon>Metarhizium</taxon>
    </lineage>
</organism>
<evidence type="ECO:0000313" key="2">
    <source>
        <dbReference type="EMBL" id="EXV04432.1"/>
    </source>
</evidence>
<proteinExistence type="predicted"/>
<name>A0A0A1V2E4_9HYPO</name>
<dbReference type="Proteomes" id="UP000030151">
    <property type="component" value="Unassembled WGS sequence"/>
</dbReference>
<protein>
    <submittedName>
        <fullName evidence="2">Uncharacterized protein</fullName>
    </submittedName>
</protein>
<dbReference type="AlphaFoldDB" id="A0A0A1V2E4"/>